<feature type="chain" id="PRO_5024442036" description="Lipoprotein" evidence="2">
    <location>
        <begin position="24"/>
        <end position="350"/>
    </location>
</feature>
<evidence type="ECO:0000313" key="3">
    <source>
        <dbReference type="EMBL" id="TMM30389.1"/>
    </source>
</evidence>
<evidence type="ECO:0008006" key="5">
    <source>
        <dbReference type="Google" id="ProtNLM"/>
    </source>
</evidence>
<dbReference type="PROSITE" id="PS51257">
    <property type="entry name" value="PROKAR_LIPOPROTEIN"/>
    <property type="match status" value="1"/>
</dbReference>
<name>A0A5S3N9X6_9FLAO</name>
<dbReference type="Proteomes" id="UP000307140">
    <property type="component" value="Unassembled WGS sequence"/>
</dbReference>
<evidence type="ECO:0000313" key="4">
    <source>
        <dbReference type="Proteomes" id="UP000307140"/>
    </source>
</evidence>
<keyword evidence="2" id="KW-0732">Signal</keyword>
<protein>
    <recommendedName>
        <fullName evidence="5">Lipoprotein</fullName>
    </recommendedName>
</protein>
<evidence type="ECO:0000256" key="1">
    <source>
        <dbReference type="SAM" id="MobiDB-lite"/>
    </source>
</evidence>
<dbReference type="RefSeq" id="WP_138535341.1">
    <property type="nucleotide sequence ID" value="NZ_VANR01000003.1"/>
</dbReference>
<organism evidence="3 4">
    <name type="scientific">Polaribacter aestuariivivens</name>
    <dbReference type="NCBI Taxonomy" id="2304626"/>
    <lineage>
        <taxon>Bacteria</taxon>
        <taxon>Pseudomonadati</taxon>
        <taxon>Bacteroidota</taxon>
        <taxon>Flavobacteriia</taxon>
        <taxon>Flavobacteriales</taxon>
        <taxon>Flavobacteriaceae</taxon>
    </lineage>
</organism>
<dbReference type="OrthoDB" id="832379at2"/>
<accession>A0A5S3N9X6</accession>
<gene>
    <name evidence="3" type="ORF">FDT66_06400</name>
</gene>
<evidence type="ECO:0000256" key="2">
    <source>
        <dbReference type="SAM" id="SignalP"/>
    </source>
</evidence>
<feature type="signal peptide" evidence="2">
    <location>
        <begin position="1"/>
        <end position="23"/>
    </location>
</feature>
<reference evidence="3 4" key="1">
    <citation type="submission" date="2019-05" db="EMBL/GenBank/DDBJ databases">
        <title>Polaribacter aestuariivivens sp. nov., isolated from a tidal flat.</title>
        <authorList>
            <person name="Yoon J.-H."/>
        </authorList>
    </citation>
    <scope>NUCLEOTIDE SEQUENCE [LARGE SCALE GENOMIC DNA]</scope>
    <source>
        <strain evidence="3 4">DBTF-3</strain>
    </source>
</reference>
<dbReference type="EMBL" id="VANR01000003">
    <property type="protein sequence ID" value="TMM30389.1"/>
    <property type="molecule type" value="Genomic_DNA"/>
</dbReference>
<comment type="caution">
    <text evidence="3">The sequence shown here is derived from an EMBL/GenBank/DDBJ whole genome shotgun (WGS) entry which is preliminary data.</text>
</comment>
<dbReference type="AlphaFoldDB" id="A0A5S3N9X6"/>
<proteinExistence type="predicted"/>
<keyword evidence="4" id="KW-1185">Reference proteome</keyword>
<sequence length="350" mass="38254">MKTIKLLTTLALTVILGFTSCQSEENTELGTNPNANSSTSPTATNFERASMNDGSEDDFLDGSACTELLFPLSATINGKNITLLSKLDFSAALNILGEFNDDDDTVAFNFPINVRLSNYTEVVVNSQSELDALKSDCESAEAQGKDAISCIDFKFPITMLTYNINLEQTGSVVIQSEKQLYTFMTDLNSDKLFTVNYPISATLSNGTEIQINSDAELQDSISDCVQFEDEKDEAEKMALEVEAILTNTKFKVESFIDAGVNTASDYVNWSIEFTNDLKLVAKNTVNATLGEIEGTYEVSSETDVFLNINFGSNNTVSALNNDWIVSAYSDTLVTLKSKTDASVTLTFKKL</sequence>
<feature type="region of interest" description="Disordered" evidence="1">
    <location>
        <begin position="25"/>
        <end position="52"/>
    </location>
</feature>
<feature type="compositionally biased region" description="Polar residues" evidence="1">
    <location>
        <begin position="25"/>
        <end position="47"/>
    </location>
</feature>